<evidence type="ECO:0000313" key="5">
    <source>
        <dbReference type="Proteomes" id="UP000001514"/>
    </source>
</evidence>
<gene>
    <name evidence="4" type="ORF">SELMODRAFT_407752</name>
</gene>
<keyword evidence="3" id="KW-0472">Membrane</keyword>
<dbReference type="KEGG" id="smo:SELMODRAFT_407752"/>
<evidence type="ECO:0000256" key="1">
    <source>
        <dbReference type="ARBA" id="ARBA00005043"/>
    </source>
</evidence>
<organism evidence="5">
    <name type="scientific">Selaginella moellendorffii</name>
    <name type="common">Spikemoss</name>
    <dbReference type="NCBI Taxonomy" id="88036"/>
    <lineage>
        <taxon>Eukaryota</taxon>
        <taxon>Viridiplantae</taxon>
        <taxon>Streptophyta</taxon>
        <taxon>Embryophyta</taxon>
        <taxon>Tracheophyta</taxon>
        <taxon>Lycopodiopsida</taxon>
        <taxon>Selaginellales</taxon>
        <taxon>Selaginellaceae</taxon>
        <taxon>Selaginella</taxon>
    </lineage>
</organism>
<dbReference type="HOGENOM" id="CLU_689642_0_0_1"/>
<evidence type="ECO:0000313" key="4">
    <source>
        <dbReference type="EMBL" id="EFJ32702.1"/>
    </source>
</evidence>
<keyword evidence="3" id="KW-0812">Transmembrane</keyword>
<dbReference type="Pfam" id="PF09807">
    <property type="entry name" value="ELP6"/>
    <property type="match status" value="1"/>
</dbReference>
<dbReference type="InterPro" id="IPR027417">
    <property type="entry name" value="P-loop_NTPase"/>
</dbReference>
<keyword evidence="5" id="KW-1185">Reference proteome</keyword>
<dbReference type="GO" id="GO:0002098">
    <property type="term" value="P:tRNA wobble uridine modification"/>
    <property type="evidence" value="ECO:0007669"/>
    <property type="project" value="InterPro"/>
</dbReference>
<dbReference type="FunCoup" id="D8R6M8">
    <property type="interactions" value="2815"/>
</dbReference>
<comment type="similarity">
    <text evidence="2">Belongs to the ELP6 family.</text>
</comment>
<dbReference type="InterPro" id="IPR018627">
    <property type="entry name" value="ELP6"/>
</dbReference>
<protein>
    <recommendedName>
        <fullName evidence="6">Elongator complex protein 6</fullName>
    </recommendedName>
</protein>
<dbReference type="GO" id="GO:0033588">
    <property type="term" value="C:elongator holoenzyme complex"/>
    <property type="evidence" value="ECO:0000318"/>
    <property type="project" value="GO_Central"/>
</dbReference>
<evidence type="ECO:0000256" key="2">
    <source>
        <dbReference type="ARBA" id="ARBA00008837"/>
    </source>
</evidence>
<dbReference type="InParanoid" id="D8R6M8"/>
<dbReference type="CDD" id="cd19495">
    <property type="entry name" value="Elp6"/>
    <property type="match status" value="1"/>
</dbReference>
<dbReference type="Proteomes" id="UP000001514">
    <property type="component" value="Unassembled WGS sequence"/>
</dbReference>
<dbReference type="PANTHER" id="PTHR16184:SF6">
    <property type="entry name" value="ELONGATOR COMPLEX PROTEIN 6"/>
    <property type="match status" value="1"/>
</dbReference>
<dbReference type="PANTHER" id="PTHR16184">
    <property type="entry name" value="ELONGATOR COMPLEX PROTEIN 6"/>
    <property type="match status" value="1"/>
</dbReference>
<sequence length="390" mass="43072">MVLEGIVEHGAGGVLIKDSVAASGGFVLHWLLKALVARAAASSDGSRVVFVALGAPFPHYARIARKQGCNLISCMEKGQLAFIDLFSDPGTWKYSCTAPQDGENPLFLLFKRIKEAVKHTSGMIYIFIDDVALLEVIVQGSRNRVLDFLHYCRALACGKQKGCSIVMLLHEDIYAEDESLAFVLELEHSSNVTVRVEPLSTGHSSDVHGQCVCFADYRGVSRCFLDRASERPETLQSGRKHCRLFLPGRPSEDLKLFACVELSFVSYSHVNLKSEKHSTSDKGAVGCFSDVNIFAEPGLHLYQVSCLFVYPILKANEQMKASGWTGFVMSTFPFVVVVYLCKQSHFRRAASLEAMEEATVMFAGCLLDVRRNPTLQIIPEKIIRYGDGSI</sequence>
<comment type="pathway">
    <text evidence="1">tRNA modification; 5-methoxycarbonylmethyl-2-thiouridine-tRNA biosynthesis.</text>
</comment>
<reference evidence="4 5" key="1">
    <citation type="journal article" date="2011" name="Science">
        <title>The Selaginella genome identifies genetic changes associated with the evolution of vascular plants.</title>
        <authorList>
            <person name="Banks J.A."/>
            <person name="Nishiyama T."/>
            <person name="Hasebe M."/>
            <person name="Bowman J.L."/>
            <person name="Gribskov M."/>
            <person name="dePamphilis C."/>
            <person name="Albert V.A."/>
            <person name="Aono N."/>
            <person name="Aoyama T."/>
            <person name="Ambrose B.A."/>
            <person name="Ashton N.W."/>
            <person name="Axtell M.J."/>
            <person name="Barker E."/>
            <person name="Barker M.S."/>
            <person name="Bennetzen J.L."/>
            <person name="Bonawitz N.D."/>
            <person name="Chapple C."/>
            <person name="Cheng C."/>
            <person name="Correa L.G."/>
            <person name="Dacre M."/>
            <person name="DeBarry J."/>
            <person name="Dreyer I."/>
            <person name="Elias M."/>
            <person name="Engstrom E.M."/>
            <person name="Estelle M."/>
            <person name="Feng L."/>
            <person name="Finet C."/>
            <person name="Floyd S.K."/>
            <person name="Frommer W.B."/>
            <person name="Fujita T."/>
            <person name="Gramzow L."/>
            <person name="Gutensohn M."/>
            <person name="Harholt J."/>
            <person name="Hattori M."/>
            <person name="Heyl A."/>
            <person name="Hirai T."/>
            <person name="Hiwatashi Y."/>
            <person name="Ishikawa M."/>
            <person name="Iwata M."/>
            <person name="Karol K.G."/>
            <person name="Koehler B."/>
            <person name="Kolukisaoglu U."/>
            <person name="Kubo M."/>
            <person name="Kurata T."/>
            <person name="Lalonde S."/>
            <person name="Li K."/>
            <person name="Li Y."/>
            <person name="Litt A."/>
            <person name="Lyons E."/>
            <person name="Manning G."/>
            <person name="Maruyama T."/>
            <person name="Michael T.P."/>
            <person name="Mikami K."/>
            <person name="Miyazaki S."/>
            <person name="Morinaga S."/>
            <person name="Murata T."/>
            <person name="Mueller-Roeber B."/>
            <person name="Nelson D.R."/>
            <person name="Obara M."/>
            <person name="Oguri Y."/>
            <person name="Olmstead R.G."/>
            <person name="Onodera N."/>
            <person name="Petersen B.L."/>
            <person name="Pils B."/>
            <person name="Prigge M."/>
            <person name="Rensing S.A."/>
            <person name="Riano-Pachon D.M."/>
            <person name="Roberts A.W."/>
            <person name="Sato Y."/>
            <person name="Scheller H.V."/>
            <person name="Schulz B."/>
            <person name="Schulz C."/>
            <person name="Shakirov E.V."/>
            <person name="Shibagaki N."/>
            <person name="Shinohara N."/>
            <person name="Shippen D.E."/>
            <person name="Soerensen I."/>
            <person name="Sotooka R."/>
            <person name="Sugimoto N."/>
            <person name="Sugita M."/>
            <person name="Sumikawa N."/>
            <person name="Tanurdzic M."/>
            <person name="Theissen G."/>
            <person name="Ulvskov P."/>
            <person name="Wakazuki S."/>
            <person name="Weng J.K."/>
            <person name="Willats W.W."/>
            <person name="Wipf D."/>
            <person name="Wolf P.G."/>
            <person name="Yang L."/>
            <person name="Zimmer A.D."/>
            <person name="Zhu Q."/>
            <person name="Mitros T."/>
            <person name="Hellsten U."/>
            <person name="Loque D."/>
            <person name="Otillar R."/>
            <person name="Salamov A."/>
            <person name="Schmutz J."/>
            <person name="Shapiro H."/>
            <person name="Lindquist E."/>
            <person name="Lucas S."/>
            <person name="Rokhsar D."/>
            <person name="Grigoriev I.V."/>
        </authorList>
    </citation>
    <scope>NUCLEOTIDE SEQUENCE [LARGE SCALE GENOMIC DNA]</scope>
</reference>
<accession>D8R6M8</accession>
<dbReference type="STRING" id="88036.D8R6M8"/>
<feature type="transmembrane region" description="Helical" evidence="3">
    <location>
        <begin position="321"/>
        <end position="341"/>
    </location>
</feature>
<dbReference type="Gramene" id="EFJ32702">
    <property type="protein sequence ID" value="EFJ32702"/>
    <property type="gene ID" value="SELMODRAFT_407752"/>
</dbReference>
<proteinExistence type="inferred from homology"/>
<dbReference type="EMBL" id="GL377572">
    <property type="protein sequence ID" value="EFJ32702.1"/>
    <property type="molecule type" value="Genomic_DNA"/>
</dbReference>
<dbReference type="eggNOG" id="KOG4723">
    <property type="taxonomic scope" value="Eukaryota"/>
</dbReference>
<evidence type="ECO:0000256" key="3">
    <source>
        <dbReference type="SAM" id="Phobius"/>
    </source>
</evidence>
<evidence type="ECO:0008006" key="6">
    <source>
        <dbReference type="Google" id="ProtNLM"/>
    </source>
</evidence>
<dbReference type="Gene3D" id="3.40.50.300">
    <property type="entry name" value="P-loop containing nucleotide triphosphate hydrolases"/>
    <property type="match status" value="1"/>
</dbReference>
<keyword evidence="3" id="KW-1133">Transmembrane helix</keyword>
<dbReference type="AlphaFoldDB" id="D8R6M8"/>
<name>D8R6M8_SELML</name>
<dbReference type="UniPathway" id="UPA00988"/>